<organism evidence="5 6">
    <name type="scientific">Undibacterium seohonense</name>
    <dbReference type="NCBI Taxonomy" id="1344950"/>
    <lineage>
        <taxon>Bacteria</taxon>
        <taxon>Pseudomonadati</taxon>
        <taxon>Pseudomonadota</taxon>
        <taxon>Betaproteobacteria</taxon>
        <taxon>Burkholderiales</taxon>
        <taxon>Oxalobacteraceae</taxon>
        <taxon>Undibacterium</taxon>
    </lineage>
</organism>
<dbReference type="InterPro" id="IPR026170">
    <property type="entry name" value="FAM173A/B"/>
</dbReference>
<dbReference type="GO" id="GO:0008168">
    <property type="term" value="F:methyltransferase activity"/>
    <property type="evidence" value="ECO:0007669"/>
    <property type="project" value="UniProtKB-KW"/>
</dbReference>
<gene>
    <name evidence="5" type="ORF">H8K52_15215</name>
</gene>
<dbReference type="SUPFAM" id="SSF53335">
    <property type="entry name" value="S-adenosyl-L-methionine-dependent methyltransferases"/>
    <property type="match status" value="1"/>
</dbReference>
<dbReference type="Proteomes" id="UP000648257">
    <property type="component" value="Unassembled WGS sequence"/>
</dbReference>
<evidence type="ECO:0000256" key="3">
    <source>
        <dbReference type="ARBA" id="ARBA00022691"/>
    </source>
</evidence>
<evidence type="ECO:0000259" key="4">
    <source>
        <dbReference type="Pfam" id="PF13847"/>
    </source>
</evidence>
<evidence type="ECO:0000256" key="2">
    <source>
        <dbReference type="ARBA" id="ARBA00022679"/>
    </source>
</evidence>
<dbReference type="CDD" id="cd02440">
    <property type="entry name" value="AdoMet_MTases"/>
    <property type="match status" value="1"/>
</dbReference>
<evidence type="ECO:0000256" key="1">
    <source>
        <dbReference type="ARBA" id="ARBA00022603"/>
    </source>
</evidence>
<dbReference type="RefSeq" id="WP_186923771.1">
    <property type="nucleotide sequence ID" value="NZ_JACOFW010000019.1"/>
</dbReference>
<sequence length="138" mass="15589">MLIPILELMEGMKSPRFIDVGSGLGGLLIKLADSRKDASFFGIEIAPLPWLLSHLRGRLLKSSVSFEFGDFYDLDFSDFDVIFCYLSPAAMPSIWAKVESEMAPGSIFLSYEFIVPFVDPDFSLQIESDGRYLYGWRI</sequence>
<dbReference type="Pfam" id="PF13847">
    <property type="entry name" value="Methyltransf_31"/>
    <property type="match status" value="1"/>
</dbReference>
<keyword evidence="2" id="KW-0808">Transferase</keyword>
<keyword evidence="6" id="KW-1185">Reference proteome</keyword>
<protein>
    <submittedName>
        <fullName evidence="5">Class I SAM-dependent methyltransferase</fullName>
    </submittedName>
</protein>
<keyword evidence="3" id="KW-0949">S-adenosyl-L-methionine</keyword>
<accession>A0ABR6X7A2</accession>
<reference evidence="5 6" key="1">
    <citation type="submission" date="2020-08" db="EMBL/GenBank/DDBJ databases">
        <title>Novel species isolated from subtropical streams in China.</title>
        <authorList>
            <person name="Lu H."/>
        </authorList>
    </citation>
    <scope>NUCLEOTIDE SEQUENCE [LARGE SCALE GENOMIC DNA]</scope>
    <source>
        <strain evidence="5 6">KACC 16656</strain>
    </source>
</reference>
<feature type="domain" description="Methyltransferase" evidence="4">
    <location>
        <begin position="16"/>
        <end position="110"/>
    </location>
</feature>
<evidence type="ECO:0000313" key="5">
    <source>
        <dbReference type="EMBL" id="MBC3808695.1"/>
    </source>
</evidence>
<proteinExistence type="predicted"/>
<keyword evidence="1 5" id="KW-0489">Methyltransferase</keyword>
<dbReference type="GO" id="GO:0032259">
    <property type="term" value="P:methylation"/>
    <property type="evidence" value="ECO:0007669"/>
    <property type="project" value="UniProtKB-KW"/>
</dbReference>
<dbReference type="EMBL" id="JACOFW010000019">
    <property type="protein sequence ID" value="MBC3808695.1"/>
    <property type="molecule type" value="Genomic_DNA"/>
</dbReference>
<comment type="caution">
    <text evidence="5">The sequence shown here is derived from an EMBL/GenBank/DDBJ whole genome shotgun (WGS) entry which is preliminary data.</text>
</comment>
<dbReference type="PANTHER" id="PTHR13610">
    <property type="entry name" value="METHYLTRANSFERASE DOMAIN-CONTAINING PROTEIN"/>
    <property type="match status" value="1"/>
</dbReference>
<dbReference type="InterPro" id="IPR025714">
    <property type="entry name" value="Methyltranfer_dom"/>
</dbReference>
<dbReference type="Gene3D" id="3.40.50.150">
    <property type="entry name" value="Vaccinia Virus protein VP39"/>
    <property type="match status" value="1"/>
</dbReference>
<dbReference type="PANTHER" id="PTHR13610:SF9">
    <property type="entry name" value="FI06469P"/>
    <property type="match status" value="1"/>
</dbReference>
<dbReference type="InterPro" id="IPR029063">
    <property type="entry name" value="SAM-dependent_MTases_sf"/>
</dbReference>
<evidence type="ECO:0000313" key="6">
    <source>
        <dbReference type="Proteomes" id="UP000648257"/>
    </source>
</evidence>
<name>A0ABR6X7A2_9BURK</name>